<name>A0ABV4QY38_9ACTN</name>
<accession>A0ABV4QY38</accession>
<keyword evidence="2" id="KW-0812">Transmembrane</keyword>
<evidence type="ECO:0000256" key="2">
    <source>
        <dbReference type="SAM" id="Phobius"/>
    </source>
</evidence>
<keyword evidence="4" id="KW-1185">Reference proteome</keyword>
<feature type="compositionally biased region" description="Basic residues" evidence="1">
    <location>
        <begin position="1"/>
        <end position="12"/>
    </location>
</feature>
<feature type="region of interest" description="Disordered" evidence="1">
    <location>
        <begin position="1"/>
        <end position="22"/>
    </location>
</feature>
<dbReference type="InterPro" id="IPR030802">
    <property type="entry name" value="Permease_MalE"/>
</dbReference>
<gene>
    <name evidence="3" type="ORF">SM436_17820</name>
</gene>
<feature type="transmembrane region" description="Helical" evidence="2">
    <location>
        <begin position="32"/>
        <end position="54"/>
    </location>
</feature>
<evidence type="ECO:0000256" key="1">
    <source>
        <dbReference type="SAM" id="MobiDB-lite"/>
    </source>
</evidence>
<dbReference type="EMBL" id="JAXCEH010000011">
    <property type="protein sequence ID" value="MFA1555550.1"/>
    <property type="molecule type" value="Genomic_DNA"/>
</dbReference>
<proteinExistence type="predicted"/>
<comment type="caution">
    <text evidence="3">The sequence shown here is derived from an EMBL/GenBank/DDBJ whole genome shotgun (WGS) entry which is preliminary data.</text>
</comment>
<reference evidence="3 4" key="1">
    <citation type="submission" date="2023-11" db="EMBL/GenBank/DDBJ databases">
        <title>Actinomadura monticuli sp. nov., isolated from volcanic ash.</title>
        <authorList>
            <person name="Lee S.D."/>
            <person name="Yang H."/>
            <person name="Kim I.S."/>
        </authorList>
    </citation>
    <scope>NUCLEOTIDE SEQUENCE [LARGE SCALE GENOMIC DNA]</scope>
    <source>
        <strain evidence="3 4">DSM 45346</strain>
    </source>
</reference>
<dbReference type="Pfam" id="PF02405">
    <property type="entry name" value="MlaE"/>
    <property type="match status" value="1"/>
</dbReference>
<evidence type="ECO:0000313" key="3">
    <source>
        <dbReference type="EMBL" id="MFA1555550.1"/>
    </source>
</evidence>
<organism evidence="3 4">
    <name type="scientific">Actinomadura chokoriensis</name>
    <dbReference type="NCBI Taxonomy" id="454156"/>
    <lineage>
        <taxon>Bacteria</taxon>
        <taxon>Bacillati</taxon>
        <taxon>Actinomycetota</taxon>
        <taxon>Actinomycetes</taxon>
        <taxon>Streptosporangiales</taxon>
        <taxon>Thermomonosporaceae</taxon>
        <taxon>Actinomadura</taxon>
    </lineage>
</organism>
<keyword evidence="2" id="KW-0472">Membrane</keyword>
<sequence length="59" mass="6513">MAVRRGRGRGRLLHGNELRGEPGGVGRAVNRAIVVAFMLVFALNYVITTVYFVAFPPRI</sequence>
<keyword evidence="2" id="KW-1133">Transmembrane helix</keyword>
<protein>
    <submittedName>
        <fullName evidence="3">ABC transporter permease</fullName>
    </submittedName>
</protein>
<evidence type="ECO:0000313" key="4">
    <source>
        <dbReference type="Proteomes" id="UP001569904"/>
    </source>
</evidence>
<dbReference type="Proteomes" id="UP001569904">
    <property type="component" value="Unassembled WGS sequence"/>
</dbReference>